<dbReference type="RefSeq" id="WP_013328756.1">
    <property type="nucleotide sequence ID" value="NC_014507.1"/>
</dbReference>
<name>E1RIZ0_METP4</name>
<dbReference type="AlphaFoldDB" id="E1RIZ0"/>
<dbReference type="Proteomes" id="UP000006565">
    <property type="component" value="Chromosome"/>
</dbReference>
<protein>
    <submittedName>
        <fullName evidence="1">Uncharacterized protein</fullName>
    </submittedName>
</protein>
<proteinExistence type="predicted"/>
<dbReference type="HOGENOM" id="CLU_646576_0_0_2"/>
<dbReference type="eggNOG" id="arCOG12328">
    <property type="taxonomic scope" value="Archaea"/>
</dbReference>
<gene>
    <name evidence="1" type="ordered locus">Mpet_0804</name>
</gene>
<dbReference type="GeneID" id="9743260"/>
<dbReference type="EMBL" id="CP002117">
    <property type="protein sequence ID" value="ADN35578.1"/>
    <property type="molecule type" value="Genomic_DNA"/>
</dbReference>
<accession>E1RIZ0</accession>
<dbReference type="KEGG" id="mpi:Mpet_0804"/>
<reference evidence="1 2" key="1">
    <citation type="journal article" date="2010" name="Stand. Genomic Sci.">
        <title>Complete genome sequence of Methanoplanus petrolearius type strain (SEBR 4847).</title>
        <authorList>
            <person name="Brambilla E."/>
            <person name="Djao O.D."/>
            <person name="Daligault H."/>
            <person name="Lapidus A."/>
            <person name="Lucas S."/>
            <person name="Hammon N."/>
            <person name="Nolan M."/>
            <person name="Tice H."/>
            <person name="Cheng J.F."/>
            <person name="Han C."/>
            <person name="Tapia R."/>
            <person name="Goodwin L."/>
            <person name="Pitluck S."/>
            <person name="Liolios K."/>
            <person name="Ivanova N."/>
            <person name="Mavromatis K."/>
            <person name="Mikhailova N."/>
            <person name="Pati A."/>
            <person name="Chen A."/>
            <person name="Palaniappan K."/>
            <person name="Land M."/>
            <person name="Hauser L."/>
            <person name="Chang Y.J."/>
            <person name="Jeffries C.D."/>
            <person name="Rohde M."/>
            <person name="Spring S."/>
            <person name="Sikorski J."/>
            <person name="Goker M."/>
            <person name="Woyke T."/>
            <person name="Bristow J."/>
            <person name="Eisen J.A."/>
            <person name="Markowitz V."/>
            <person name="Hugenholtz P."/>
            <person name="Kyrpides N.C."/>
            <person name="Klenk H.P."/>
        </authorList>
    </citation>
    <scope>NUCLEOTIDE SEQUENCE [LARGE SCALE GENOMIC DNA]</scope>
    <source>
        <strain evidence="2">DSM 11571 / OCM 486 / SEBR 4847</strain>
    </source>
</reference>
<sequence length="429" mass="49460" precursor="true">MNVGEKMKAKKGMQALSLLMILVLSVAVIVPIVSAVDPTTPNVPEEKKYNETASMVEESSTDLPDFQPNIMDKLSYEEEKECMKTLTPTPPLPESEIAELIVSEAWLLQNDEDKRSEIVRITIPESWLKDSPVNEKEAIVLLRVPKKMLKLDNKNANPNEITLSYPIEMFKFYSNIDEMEMDRNCKDNEISSMNDQLSTSMSGTSNLYNLKSGNTKDINRYARAWYYGNRSFNVVTVTGSIDPTSYSNQGETFRNYNEREIYLDRDGDIIEFISDFTDSGNSYVWTAIYDEDSWVTPWNWLLVNVTGTLQQIEYRLYMDDGYYDLWLRDTSTDTWYQNSYNDRDNPATRVNWLVGSTEVDTVGSISEYFKTETNPIRDDWTYANGDWHSPQITFNWNGYDPADDQYVYIRAGWDGSGRINTRHIAGSDY</sequence>
<organism evidence="1 2">
    <name type="scientific">Methanolacinia petrolearia (strain DSM 11571 / OCM 486 / SEBR 4847)</name>
    <name type="common">Methanoplanus petrolearius</name>
    <dbReference type="NCBI Taxonomy" id="679926"/>
    <lineage>
        <taxon>Archaea</taxon>
        <taxon>Methanobacteriati</taxon>
        <taxon>Methanobacteriota</taxon>
        <taxon>Stenosarchaea group</taxon>
        <taxon>Methanomicrobia</taxon>
        <taxon>Methanomicrobiales</taxon>
        <taxon>Methanomicrobiaceae</taxon>
        <taxon>Methanolacinia</taxon>
    </lineage>
</organism>
<evidence type="ECO:0000313" key="1">
    <source>
        <dbReference type="EMBL" id="ADN35578.1"/>
    </source>
</evidence>
<evidence type="ECO:0000313" key="2">
    <source>
        <dbReference type="Proteomes" id="UP000006565"/>
    </source>
</evidence>
<dbReference type="OrthoDB" id="377914at2157"/>
<keyword evidence="2" id="KW-1185">Reference proteome</keyword>